<dbReference type="Pfam" id="PF07617">
    <property type="entry name" value="DUF1579"/>
    <property type="match status" value="1"/>
</dbReference>
<evidence type="ECO:0000313" key="1">
    <source>
        <dbReference type="EMBL" id="MEN2991866.1"/>
    </source>
</evidence>
<dbReference type="EMBL" id="JBBKTW010000016">
    <property type="protein sequence ID" value="MEN2991866.1"/>
    <property type="molecule type" value="Genomic_DNA"/>
</dbReference>
<dbReference type="RefSeq" id="WP_345938695.1">
    <property type="nucleotide sequence ID" value="NZ_JBBKTW010000016.1"/>
</dbReference>
<proteinExistence type="predicted"/>
<name>A0ABU9YT65_9PROT</name>
<keyword evidence="2" id="KW-1185">Reference proteome</keyword>
<evidence type="ECO:0000313" key="2">
    <source>
        <dbReference type="Proteomes" id="UP001413721"/>
    </source>
</evidence>
<sequence length="160" mass="17361">MHTEPGTGHLWLQRLIGSWQFTADCSMGPDKPRETFNGSETVRSLGGLWIIGEGQGEMPGGGIGHTILTLGFDPATGRYPGTWIGSMMSHLWLYDGSMDADGKVLTLAAQGPSFAGDGSMARYQDVITLAGDDERILTSRVEMPDGSWQEFMTATYRRTA</sequence>
<reference evidence="1 2" key="1">
    <citation type="submission" date="2024-03" db="EMBL/GenBank/DDBJ databases">
        <title>High-quality draft genome sequencing of Tistrella sp. BH-R2-4.</title>
        <authorList>
            <person name="Dong C."/>
        </authorList>
    </citation>
    <scope>NUCLEOTIDE SEQUENCE [LARGE SCALE GENOMIC DNA]</scope>
    <source>
        <strain evidence="1 2">BH-R2-4</strain>
    </source>
</reference>
<dbReference type="Proteomes" id="UP001413721">
    <property type="component" value="Unassembled WGS sequence"/>
</dbReference>
<protein>
    <submittedName>
        <fullName evidence="1">DUF1579 domain-containing protein</fullName>
    </submittedName>
</protein>
<gene>
    <name evidence="1" type="ORF">WG926_26380</name>
</gene>
<comment type="caution">
    <text evidence="1">The sequence shown here is derived from an EMBL/GenBank/DDBJ whole genome shotgun (WGS) entry which is preliminary data.</text>
</comment>
<organism evidence="1 2">
    <name type="scientific">Tistrella arctica</name>
    <dbReference type="NCBI Taxonomy" id="3133430"/>
    <lineage>
        <taxon>Bacteria</taxon>
        <taxon>Pseudomonadati</taxon>
        <taxon>Pseudomonadota</taxon>
        <taxon>Alphaproteobacteria</taxon>
        <taxon>Geminicoccales</taxon>
        <taxon>Geminicoccaceae</taxon>
        <taxon>Tistrella</taxon>
    </lineage>
</organism>
<accession>A0ABU9YT65</accession>
<dbReference type="InterPro" id="IPR011473">
    <property type="entry name" value="DUF1579"/>
</dbReference>